<proteinExistence type="predicted"/>
<comment type="caution">
    <text evidence="2">The sequence shown here is derived from an EMBL/GenBank/DDBJ whole genome shotgun (WGS) entry which is preliminary data.</text>
</comment>
<dbReference type="Proteomes" id="UP000680185">
    <property type="component" value="Unassembled WGS sequence"/>
</dbReference>
<dbReference type="SUPFAM" id="SSF49265">
    <property type="entry name" value="Fibronectin type III"/>
    <property type="match status" value="1"/>
</dbReference>
<evidence type="ECO:0000259" key="1">
    <source>
        <dbReference type="SMART" id="SM00060"/>
    </source>
</evidence>
<dbReference type="AlphaFoldDB" id="A0A8T4KZQ9"/>
<dbReference type="SMART" id="SM00060">
    <property type="entry name" value="FN3"/>
    <property type="match status" value="2"/>
</dbReference>
<evidence type="ECO:0000313" key="3">
    <source>
        <dbReference type="Proteomes" id="UP000680185"/>
    </source>
</evidence>
<organism evidence="2 3">
    <name type="scientific">Candidatus Iainarchaeum sp</name>
    <dbReference type="NCBI Taxonomy" id="3101447"/>
    <lineage>
        <taxon>Archaea</taxon>
        <taxon>Candidatus Iainarchaeota</taxon>
        <taxon>Candidatus Iainarchaeia</taxon>
        <taxon>Candidatus Iainarchaeales</taxon>
        <taxon>Candidatus Iainarchaeaceae</taxon>
        <taxon>Candidatus Iainarchaeum</taxon>
    </lineage>
</organism>
<dbReference type="InterPro" id="IPR013783">
    <property type="entry name" value="Ig-like_fold"/>
</dbReference>
<dbReference type="CDD" id="cd00063">
    <property type="entry name" value="FN3"/>
    <property type="match status" value="1"/>
</dbReference>
<name>A0A8T4KZQ9_9ARCH</name>
<dbReference type="EMBL" id="JAGVWB010000013">
    <property type="protein sequence ID" value="MBS3058180.1"/>
    <property type="molecule type" value="Genomic_DNA"/>
</dbReference>
<protein>
    <submittedName>
        <fullName evidence="2">Fibronectin type III domain-containing protein</fullName>
    </submittedName>
</protein>
<accession>A0A8T4KZQ9</accession>
<feature type="domain" description="Fibronectin type-III" evidence="1">
    <location>
        <begin position="343"/>
        <end position="423"/>
    </location>
</feature>
<evidence type="ECO:0000313" key="2">
    <source>
        <dbReference type="EMBL" id="MBS3058180.1"/>
    </source>
</evidence>
<dbReference type="InterPro" id="IPR036116">
    <property type="entry name" value="FN3_sf"/>
</dbReference>
<feature type="domain" description="Fibronectin type-III" evidence="1">
    <location>
        <begin position="243"/>
        <end position="331"/>
    </location>
</feature>
<dbReference type="InterPro" id="IPR003961">
    <property type="entry name" value="FN3_dom"/>
</dbReference>
<dbReference type="Gene3D" id="2.60.40.10">
    <property type="entry name" value="Immunoglobulins"/>
    <property type="match status" value="1"/>
</dbReference>
<reference evidence="2" key="1">
    <citation type="submission" date="2021-03" db="EMBL/GenBank/DDBJ databases">
        <authorList>
            <person name="Jaffe A."/>
        </authorList>
    </citation>
    <scope>NUCLEOTIDE SEQUENCE</scope>
    <source>
        <strain evidence="2">RIFCSPLOWO2_01_FULL_43_13</strain>
    </source>
</reference>
<gene>
    <name evidence="2" type="ORF">J4478_02150</name>
</gene>
<reference evidence="2" key="2">
    <citation type="submission" date="2021-05" db="EMBL/GenBank/DDBJ databases">
        <title>Protein family content uncovers lineage relationships and bacterial pathway maintenance mechanisms in DPANN archaea.</title>
        <authorList>
            <person name="Castelle C.J."/>
            <person name="Meheust R."/>
            <person name="Jaffe A.L."/>
            <person name="Seitz K."/>
            <person name="Gong X."/>
            <person name="Baker B.J."/>
            <person name="Banfield J.F."/>
        </authorList>
    </citation>
    <scope>NUCLEOTIDE SEQUENCE</scope>
    <source>
        <strain evidence="2">RIFCSPLOWO2_01_FULL_43_13</strain>
    </source>
</reference>
<sequence>MNASNKVYGPFASTSTTISGLAANSQHCFNARSQDYADNNSAWSVGISCGTTLSGSIVLSSSSHPSEGTWYNDSTVDMLTSGTFDHIHYWVTANATETAAAIYASGTQDTDGTFTTAALAFSGIWYVHAVSHNASHAGTATDHYQVNYDINAPTGFSLGFGAIGATSIVANVSGASDAGAGLHSTPYDFAETVTATSSGYQASSSWNKSGLDVNAMYSFKVRVKDALGNESSFTGEQKKFTLANSPSTPSVSNPTYTTLGVSISANGNPAGTQFAIFEATQGKFVQANGSLGVSAIWQTNSQWGTKTVNGLNEGTQYCFQAKARNGDLAETALSSQACLSTLAQTPAFSSLSAIDNSSISLNWNDVSGENSYKLYISTNGSDFNLVSSGNCSSLSANSTSCTQAGLAFNTMYYFKVASVFGATDYNSAVSSRATLANAPWIREVFCVSTQEHSAAPVPYCTVTFNLNGNASPIMGAVNRVGTDYAPSNYLATTIFDFNILLTAFVWAGGDWIPEPGDGEMVDDDNIADGGVKYCYKISALNIEGIPSPYSETSCNTNCHIMKDENGYVIWIGCSFL</sequence>